<dbReference type="InterPro" id="IPR050832">
    <property type="entry name" value="Bact_Acetyltransf"/>
</dbReference>
<proteinExistence type="predicted"/>
<evidence type="ECO:0000256" key="1">
    <source>
        <dbReference type="ARBA" id="ARBA00022679"/>
    </source>
</evidence>
<reference evidence="4 5" key="1">
    <citation type="submission" date="2014-06" db="EMBL/GenBank/DDBJ databases">
        <title>Rhizobium pelagicum/R2-400B4.</title>
        <authorList>
            <person name="Kimes N.E."/>
            <person name="Lopez-Perez M."/>
        </authorList>
    </citation>
    <scope>NUCLEOTIDE SEQUENCE [LARGE SCALE GENOMIC DNA]</scope>
    <source>
        <strain evidence="4 5">R2-400B4</strain>
    </source>
</reference>
<dbReference type="PANTHER" id="PTHR43877">
    <property type="entry name" value="AMINOALKYLPHOSPHONATE N-ACETYLTRANSFERASE-RELATED-RELATED"/>
    <property type="match status" value="1"/>
</dbReference>
<organism evidence="4 5">
    <name type="scientific">Pseudorhizobium pelagicum</name>
    <dbReference type="NCBI Taxonomy" id="1509405"/>
    <lineage>
        <taxon>Bacteria</taxon>
        <taxon>Pseudomonadati</taxon>
        <taxon>Pseudomonadota</taxon>
        <taxon>Alphaproteobacteria</taxon>
        <taxon>Hyphomicrobiales</taxon>
        <taxon>Rhizobiaceae</taxon>
        <taxon>Rhizobium/Agrobacterium group</taxon>
        <taxon>Pseudorhizobium</taxon>
    </lineage>
</organism>
<dbReference type="Pfam" id="PF13673">
    <property type="entry name" value="Acetyltransf_10"/>
    <property type="match status" value="1"/>
</dbReference>
<protein>
    <recommendedName>
        <fullName evidence="3">N-acetyltransferase domain-containing protein</fullName>
    </recommendedName>
</protein>
<dbReference type="EMBL" id="JOKJ01000009">
    <property type="protein sequence ID" value="KEQ08637.1"/>
    <property type="molecule type" value="Genomic_DNA"/>
</dbReference>
<dbReference type="SUPFAM" id="SSF55729">
    <property type="entry name" value="Acyl-CoA N-acyltransferases (Nat)"/>
    <property type="match status" value="1"/>
</dbReference>
<dbReference type="AlphaFoldDB" id="A0A922TBE6"/>
<dbReference type="RefSeq" id="WP_037165225.1">
    <property type="nucleotide sequence ID" value="NZ_CAJXID010000036.1"/>
</dbReference>
<dbReference type="InterPro" id="IPR016181">
    <property type="entry name" value="Acyl_CoA_acyltransferase"/>
</dbReference>
<name>A0A922TBE6_9HYPH</name>
<keyword evidence="5" id="KW-1185">Reference proteome</keyword>
<evidence type="ECO:0000313" key="5">
    <source>
        <dbReference type="Proteomes" id="UP000052167"/>
    </source>
</evidence>
<evidence type="ECO:0000259" key="3">
    <source>
        <dbReference type="PROSITE" id="PS51186"/>
    </source>
</evidence>
<dbReference type="Proteomes" id="UP000052167">
    <property type="component" value="Unassembled WGS sequence"/>
</dbReference>
<gene>
    <name evidence="4" type="ORF">GV68_25925</name>
</gene>
<sequence length="167" mass="18790">MVYFVRTAGERDLDKVRALLVETFHATYDPFFGLVTVQRMLDNWHSEKALKARIGKRFSEFLVADSGRDIGGMGYAAMSTTMSKTAMLHHLYVKPSCQGQGIGRDIFAELETCFPDAEVMRLEVALQNTRAISFYERLGFFEVDRMEEFGGPASGLPAVVLEKPLPR</sequence>
<evidence type="ECO:0000256" key="2">
    <source>
        <dbReference type="ARBA" id="ARBA00023315"/>
    </source>
</evidence>
<dbReference type="GO" id="GO:0016747">
    <property type="term" value="F:acyltransferase activity, transferring groups other than amino-acyl groups"/>
    <property type="evidence" value="ECO:0007669"/>
    <property type="project" value="InterPro"/>
</dbReference>
<dbReference type="OrthoDB" id="7925327at2"/>
<dbReference type="PROSITE" id="PS51186">
    <property type="entry name" value="GNAT"/>
    <property type="match status" value="1"/>
</dbReference>
<dbReference type="InterPro" id="IPR000182">
    <property type="entry name" value="GNAT_dom"/>
</dbReference>
<comment type="caution">
    <text evidence="4">The sequence shown here is derived from an EMBL/GenBank/DDBJ whole genome shotgun (WGS) entry which is preliminary data.</text>
</comment>
<keyword evidence="1" id="KW-0808">Transferase</keyword>
<keyword evidence="2" id="KW-0012">Acyltransferase</keyword>
<feature type="domain" description="N-acetyltransferase" evidence="3">
    <location>
        <begin position="3"/>
        <end position="166"/>
    </location>
</feature>
<accession>A0A922TBE6</accession>
<dbReference type="Gene3D" id="3.40.630.30">
    <property type="match status" value="1"/>
</dbReference>
<dbReference type="PANTHER" id="PTHR43877:SF2">
    <property type="entry name" value="AMINOALKYLPHOSPHONATE N-ACETYLTRANSFERASE-RELATED"/>
    <property type="match status" value="1"/>
</dbReference>
<evidence type="ECO:0000313" key="4">
    <source>
        <dbReference type="EMBL" id="KEQ08637.1"/>
    </source>
</evidence>
<dbReference type="CDD" id="cd04301">
    <property type="entry name" value="NAT_SF"/>
    <property type="match status" value="1"/>
</dbReference>